<sequence length="129" mass="14744">MILRKSMSLLGIGSAQIDLVLLKKTYRPDEYINGHFLIKGGTVEQQIKRIECDLVMINHSTGLEQIIDTTIILTSRLIYSEESNKLPFTFKLPAFMPISSKEISYCFRTKLTFDEGVQSKDQDTIQIIQ</sequence>
<proteinExistence type="predicted"/>
<gene>
    <name evidence="1" type="ORF">ACFFMS_24795</name>
</gene>
<accession>A0ABV5WM62</accession>
<keyword evidence="2" id="KW-1185">Reference proteome</keyword>
<comment type="caution">
    <text evidence="1">The sequence shown here is derived from an EMBL/GenBank/DDBJ whole genome shotgun (WGS) entry which is preliminary data.</text>
</comment>
<dbReference type="PANTHER" id="PTHR40053">
    <property type="entry name" value="SPORULATION-CONTROL PROTEIN SPO0M"/>
    <property type="match status" value="1"/>
</dbReference>
<evidence type="ECO:0000313" key="1">
    <source>
        <dbReference type="EMBL" id="MFB9761467.1"/>
    </source>
</evidence>
<name>A0ABV5WM62_9BACI</name>
<reference evidence="1 2" key="1">
    <citation type="submission" date="2024-09" db="EMBL/GenBank/DDBJ databases">
        <authorList>
            <person name="Sun Q."/>
            <person name="Mori K."/>
        </authorList>
    </citation>
    <scope>NUCLEOTIDE SEQUENCE [LARGE SCALE GENOMIC DNA]</scope>
    <source>
        <strain evidence="1 2">JCM 11201</strain>
    </source>
</reference>
<dbReference type="RefSeq" id="WP_342045863.1">
    <property type="nucleotide sequence ID" value="NZ_JAPCYI010000001.1"/>
</dbReference>
<dbReference type="PANTHER" id="PTHR40053:SF1">
    <property type="entry name" value="SPORULATION-CONTROL PROTEIN SPO0M"/>
    <property type="match status" value="1"/>
</dbReference>
<evidence type="ECO:0000313" key="2">
    <source>
        <dbReference type="Proteomes" id="UP001589609"/>
    </source>
</evidence>
<dbReference type="Pfam" id="PF07070">
    <property type="entry name" value="Spo0M"/>
    <property type="match status" value="1"/>
</dbReference>
<protein>
    <submittedName>
        <fullName evidence="1">Sporulation protein</fullName>
    </submittedName>
</protein>
<dbReference type="InterPro" id="IPR009776">
    <property type="entry name" value="Spore_0_M"/>
</dbReference>
<dbReference type="EMBL" id="JBHMAF010000193">
    <property type="protein sequence ID" value="MFB9761467.1"/>
    <property type="molecule type" value="Genomic_DNA"/>
</dbReference>
<organism evidence="1 2">
    <name type="scientific">Ectobacillus funiculus</name>
    <dbReference type="NCBI Taxonomy" id="137993"/>
    <lineage>
        <taxon>Bacteria</taxon>
        <taxon>Bacillati</taxon>
        <taxon>Bacillota</taxon>
        <taxon>Bacilli</taxon>
        <taxon>Bacillales</taxon>
        <taxon>Bacillaceae</taxon>
        <taxon>Ectobacillus</taxon>
    </lineage>
</organism>
<dbReference type="Proteomes" id="UP001589609">
    <property type="component" value="Unassembled WGS sequence"/>
</dbReference>